<dbReference type="GO" id="GO:0008270">
    <property type="term" value="F:zinc ion binding"/>
    <property type="evidence" value="ECO:0007669"/>
    <property type="project" value="InterPro"/>
</dbReference>
<dbReference type="PROSITE" id="PS00903">
    <property type="entry name" value="CYT_DCMP_DEAMINASES_1"/>
    <property type="match status" value="1"/>
</dbReference>
<dbReference type="InterPro" id="IPR002125">
    <property type="entry name" value="CMP_dCMP_dom"/>
</dbReference>
<evidence type="ECO:0000256" key="3">
    <source>
        <dbReference type="ARBA" id="ARBA00022723"/>
    </source>
</evidence>
<dbReference type="PANTHER" id="PTHR11086:SF18">
    <property type="entry name" value="DEOXYCYTIDYLATE DEAMINASE"/>
    <property type="match status" value="1"/>
</dbReference>
<dbReference type="GO" id="GO:0004132">
    <property type="term" value="F:dCMP deaminase activity"/>
    <property type="evidence" value="ECO:0007669"/>
    <property type="project" value="TreeGrafter"/>
</dbReference>
<dbReference type="Pfam" id="PF00383">
    <property type="entry name" value="dCMP_cyt_deam_1"/>
    <property type="match status" value="1"/>
</dbReference>
<dbReference type="AlphaFoldDB" id="A0A6C0AC93"/>
<proteinExistence type="inferred from homology"/>
<dbReference type="SUPFAM" id="SSF53927">
    <property type="entry name" value="Cytidine deaminase-like"/>
    <property type="match status" value="1"/>
</dbReference>
<accession>A0A6C0AC93</accession>
<dbReference type="InterPro" id="IPR016193">
    <property type="entry name" value="Cytidine_deaminase-like"/>
</dbReference>
<comment type="similarity">
    <text evidence="2">Belongs to the cytidine and deoxycytidylate deaminase family.</text>
</comment>
<protein>
    <recommendedName>
        <fullName evidence="6">CMP/dCMP-type deaminase domain-containing protein</fullName>
    </recommendedName>
</protein>
<evidence type="ECO:0000256" key="1">
    <source>
        <dbReference type="ARBA" id="ARBA00001947"/>
    </source>
</evidence>
<reference evidence="7" key="1">
    <citation type="journal article" date="2020" name="Nature">
        <title>Giant virus diversity and host interactions through global metagenomics.</title>
        <authorList>
            <person name="Schulz F."/>
            <person name="Roux S."/>
            <person name="Paez-Espino D."/>
            <person name="Jungbluth S."/>
            <person name="Walsh D.A."/>
            <person name="Denef V.J."/>
            <person name="McMahon K.D."/>
            <person name="Konstantinidis K.T."/>
            <person name="Eloe-Fadrosh E.A."/>
            <person name="Kyrpides N.C."/>
            <person name="Woyke T."/>
        </authorList>
    </citation>
    <scope>NUCLEOTIDE SEQUENCE</scope>
    <source>
        <strain evidence="7">GVMAG-S-1004661-13</strain>
    </source>
</reference>
<keyword evidence="4" id="KW-0378">Hydrolase</keyword>
<dbReference type="InterPro" id="IPR016192">
    <property type="entry name" value="APOBEC/CMP_deaminase_Zn-bd"/>
</dbReference>
<organism evidence="7">
    <name type="scientific">viral metagenome</name>
    <dbReference type="NCBI Taxonomy" id="1070528"/>
    <lineage>
        <taxon>unclassified sequences</taxon>
        <taxon>metagenomes</taxon>
        <taxon>organismal metagenomes</taxon>
    </lineage>
</organism>
<dbReference type="InterPro" id="IPR035105">
    <property type="entry name" value="Deoxycytidylate_deaminase_dom"/>
</dbReference>
<dbReference type="EMBL" id="MN740545">
    <property type="protein sequence ID" value="QHS77327.1"/>
    <property type="molecule type" value="Genomic_DNA"/>
</dbReference>
<evidence type="ECO:0000256" key="2">
    <source>
        <dbReference type="ARBA" id="ARBA00006576"/>
    </source>
</evidence>
<dbReference type="PROSITE" id="PS51747">
    <property type="entry name" value="CYT_DCMP_DEAMINASES_2"/>
    <property type="match status" value="1"/>
</dbReference>
<dbReference type="CDD" id="cd01286">
    <property type="entry name" value="deoxycytidylate_deaminase"/>
    <property type="match status" value="1"/>
</dbReference>
<evidence type="ECO:0000256" key="4">
    <source>
        <dbReference type="ARBA" id="ARBA00022801"/>
    </source>
</evidence>
<sequence>MTKFNMEDDDYKTKIKDFVADLDDNYLLETMMFMIESMNDRLTWDQYFSLIACVAKQRSSCERLKVGCVIVKDNRILATGYNGHIAGAPHISKIEDGHEQMTIHAETNAVCSAAKTGVNLENSKIYVTHFPCPNCAKVILSAGINEIYYLNDYKNSDISYELFRSKGVKVIKLHFSLVNELKNK</sequence>
<comment type="cofactor">
    <cofactor evidence="1">
        <name>Zn(2+)</name>
        <dbReference type="ChEBI" id="CHEBI:29105"/>
    </cofactor>
</comment>
<name>A0A6C0AC93_9ZZZZ</name>
<keyword evidence="3" id="KW-0479">Metal-binding</keyword>
<dbReference type="InterPro" id="IPR015517">
    <property type="entry name" value="dCMP_deaminase-rel"/>
</dbReference>
<dbReference type="GO" id="GO:0005737">
    <property type="term" value="C:cytoplasm"/>
    <property type="evidence" value="ECO:0007669"/>
    <property type="project" value="TreeGrafter"/>
</dbReference>
<keyword evidence="5" id="KW-0862">Zinc</keyword>
<dbReference type="PANTHER" id="PTHR11086">
    <property type="entry name" value="DEOXYCYTIDYLATE DEAMINASE-RELATED"/>
    <property type="match status" value="1"/>
</dbReference>
<evidence type="ECO:0000313" key="7">
    <source>
        <dbReference type="EMBL" id="QHS77327.1"/>
    </source>
</evidence>
<dbReference type="Gene3D" id="3.40.140.10">
    <property type="entry name" value="Cytidine Deaminase, domain 2"/>
    <property type="match status" value="1"/>
</dbReference>
<feature type="domain" description="CMP/dCMP-type deaminase" evidence="6">
    <location>
        <begin position="43"/>
        <end position="160"/>
    </location>
</feature>
<evidence type="ECO:0000259" key="6">
    <source>
        <dbReference type="PROSITE" id="PS51747"/>
    </source>
</evidence>
<evidence type="ECO:0000256" key="5">
    <source>
        <dbReference type="ARBA" id="ARBA00022833"/>
    </source>
</evidence>